<evidence type="ECO:0000256" key="4">
    <source>
        <dbReference type="ARBA" id="ARBA00022832"/>
    </source>
</evidence>
<dbReference type="InterPro" id="IPR014043">
    <property type="entry name" value="Acyl_transferase_dom"/>
</dbReference>
<feature type="domain" description="Ketosynthase family 3 (KS3)" evidence="7">
    <location>
        <begin position="10"/>
        <end position="437"/>
    </location>
</feature>
<dbReference type="InterPro" id="IPR016035">
    <property type="entry name" value="Acyl_Trfase/lysoPLipase"/>
</dbReference>
<dbReference type="PATRIC" id="fig|1429438.4.peg.3665"/>
<dbReference type="GO" id="GO:0004312">
    <property type="term" value="F:fatty acid synthase activity"/>
    <property type="evidence" value="ECO:0007669"/>
    <property type="project" value="TreeGrafter"/>
</dbReference>
<dbReference type="PANTHER" id="PTHR43775">
    <property type="entry name" value="FATTY ACID SYNTHASE"/>
    <property type="match status" value="1"/>
</dbReference>
<dbReference type="InterPro" id="IPR016039">
    <property type="entry name" value="Thiolase-like"/>
</dbReference>
<organism evidence="8 9">
    <name type="scientific">Entotheonella factor</name>
    <dbReference type="NCBI Taxonomy" id="1429438"/>
    <lineage>
        <taxon>Bacteria</taxon>
        <taxon>Pseudomonadati</taxon>
        <taxon>Nitrospinota/Tectimicrobiota group</taxon>
        <taxon>Candidatus Tectimicrobiota</taxon>
        <taxon>Candidatus Entotheonellia</taxon>
        <taxon>Candidatus Entotheonellales</taxon>
        <taxon>Candidatus Entotheonellaceae</taxon>
        <taxon>Candidatus Entotheonella</taxon>
    </lineage>
</organism>
<evidence type="ECO:0000256" key="6">
    <source>
        <dbReference type="ARBA" id="ARBA00023268"/>
    </source>
</evidence>
<dbReference type="Pfam" id="PF00109">
    <property type="entry name" value="ketoacyl-synt"/>
    <property type="match status" value="1"/>
</dbReference>
<dbReference type="HOGENOM" id="CLU_000022_16_2_7"/>
<accession>W4LKC3</accession>
<keyword evidence="4" id="KW-0276">Fatty acid metabolism</keyword>
<dbReference type="SMART" id="SM00825">
    <property type="entry name" value="PKS_KS"/>
    <property type="match status" value="1"/>
</dbReference>
<dbReference type="AlphaFoldDB" id="W4LKC3"/>
<evidence type="ECO:0000313" key="8">
    <source>
        <dbReference type="EMBL" id="ETW98432.1"/>
    </source>
</evidence>
<dbReference type="PROSITE" id="PS00606">
    <property type="entry name" value="KS3_1"/>
    <property type="match status" value="1"/>
</dbReference>
<dbReference type="Pfam" id="PF00698">
    <property type="entry name" value="Acyl_transf_1"/>
    <property type="match status" value="1"/>
</dbReference>
<dbReference type="InterPro" id="IPR020841">
    <property type="entry name" value="PKS_Beta-ketoAc_synthase_dom"/>
</dbReference>
<dbReference type="Gene3D" id="3.40.366.10">
    <property type="entry name" value="Malonyl-Coenzyme A Acyl Carrier Protein, domain 2"/>
    <property type="match status" value="1"/>
</dbReference>
<keyword evidence="3" id="KW-0808">Transferase</keyword>
<evidence type="ECO:0000259" key="7">
    <source>
        <dbReference type="PROSITE" id="PS52004"/>
    </source>
</evidence>
<dbReference type="Gene3D" id="3.30.70.3290">
    <property type="match status" value="1"/>
</dbReference>
<evidence type="ECO:0000256" key="1">
    <source>
        <dbReference type="ARBA" id="ARBA00022450"/>
    </source>
</evidence>
<dbReference type="EMBL" id="AZHW01000555">
    <property type="protein sequence ID" value="ETW98432.1"/>
    <property type="molecule type" value="Genomic_DNA"/>
</dbReference>
<dbReference type="InterPro" id="IPR014030">
    <property type="entry name" value="Ketoacyl_synth_N"/>
</dbReference>
<dbReference type="InterPro" id="IPR001227">
    <property type="entry name" value="Ac_transferase_dom_sf"/>
</dbReference>
<dbReference type="CDD" id="cd00833">
    <property type="entry name" value="PKS"/>
    <property type="match status" value="1"/>
</dbReference>
<gene>
    <name evidence="8" type="ORF">ETSY1_18780</name>
</gene>
<dbReference type="PANTHER" id="PTHR43775:SF51">
    <property type="entry name" value="INACTIVE PHENOLPHTHIOCEROL SYNTHESIS POLYKETIDE SYNTHASE TYPE I PKS1-RELATED"/>
    <property type="match status" value="1"/>
</dbReference>
<evidence type="ECO:0000256" key="5">
    <source>
        <dbReference type="ARBA" id="ARBA00023098"/>
    </source>
</evidence>
<proteinExistence type="predicted"/>
<dbReference type="PROSITE" id="PS52004">
    <property type="entry name" value="KS3_2"/>
    <property type="match status" value="1"/>
</dbReference>
<dbReference type="InterPro" id="IPR018201">
    <property type="entry name" value="Ketoacyl_synth_AS"/>
</dbReference>
<dbReference type="GO" id="GO:0006633">
    <property type="term" value="P:fatty acid biosynthetic process"/>
    <property type="evidence" value="ECO:0007669"/>
    <property type="project" value="InterPro"/>
</dbReference>
<dbReference type="SUPFAM" id="SSF53901">
    <property type="entry name" value="Thiolase-like"/>
    <property type="match status" value="1"/>
</dbReference>
<protein>
    <recommendedName>
        <fullName evidence="7">Ketosynthase family 3 (KS3) domain-containing protein</fullName>
    </recommendedName>
</protein>
<comment type="caution">
    <text evidence="8">The sequence shown here is derived from an EMBL/GenBank/DDBJ whole genome shotgun (WGS) entry which is preliminary data.</text>
</comment>
<keyword evidence="2" id="KW-0597">Phosphoprotein</keyword>
<keyword evidence="5" id="KW-0443">Lipid metabolism</keyword>
<dbReference type="InterPro" id="IPR014031">
    <property type="entry name" value="Ketoacyl_synth_C"/>
</dbReference>
<evidence type="ECO:0000313" key="9">
    <source>
        <dbReference type="Proteomes" id="UP000019141"/>
    </source>
</evidence>
<keyword evidence="1" id="KW-0596">Phosphopantetheine</keyword>
<dbReference type="Pfam" id="PF02801">
    <property type="entry name" value="Ketoacyl-synt_C"/>
    <property type="match status" value="1"/>
</dbReference>
<evidence type="ECO:0000256" key="2">
    <source>
        <dbReference type="ARBA" id="ARBA00022553"/>
    </source>
</evidence>
<reference evidence="8 9" key="1">
    <citation type="journal article" date="2014" name="Nature">
        <title>An environmental bacterial taxon with a large and distinct metabolic repertoire.</title>
        <authorList>
            <person name="Wilson M.C."/>
            <person name="Mori T."/>
            <person name="Ruckert C."/>
            <person name="Uria A.R."/>
            <person name="Helf M.J."/>
            <person name="Takada K."/>
            <person name="Gernert C."/>
            <person name="Steffens U.A."/>
            <person name="Heycke N."/>
            <person name="Schmitt S."/>
            <person name="Rinke C."/>
            <person name="Helfrich E.J."/>
            <person name="Brachmann A.O."/>
            <person name="Gurgui C."/>
            <person name="Wakimoto T."/>
            <person name="Kracht M."/>
            <person name="Crusemann M."/>
            <person name="Hentschel U."/>
            <person name="Abe I."/>
            <person name="Matsunaga S."/>
            <person name="Kalinowski J."/>
            <person name="Takeyama H."/>
            <person name="Piel J."/>
        </authorList>
    </citation>
    <scope>NUCLEOTIDE SEQUENCE [LARGE SCALE GENOMIC DNA]</scope>
    <source>
        <strain evidence="9">TSY1</strain>
    </source>
</reference>
<name>W4LKC3_ENTF1</name>
<dbReference type="SUPFAM" id="SSF52151">
    <property type="entry name" value="FabD/lysophospholipase-like"/>
    <property type="match status" value="1"/>
</dbReference>
<dbReference type="Proteomes" id="UP000019141">
    <property type="component" value="Unassembled WGS sequence"/>
</dbReference>
<dbReference type="GO" id="GO:0004315">
    <property type="term" value="F:3-oxoacyl-[acyl-carrier-protein] synthase activity"/>
    <property type="evidence" value="ECO:0007669"/>
    <property type="project" value="InterPro"/>
</dbReference>
<dbReference type="Pfam" id="PF22621">
    <property type="entry name" value="CurL-like_PKS_C"/>
    <property type="match status" value="1"/>
</dbReference>
<evidence type="ECO:0000256" key="3">
    <source>
        <dbReference type="ARBA" id="ARBA00022679"/>
    </source>
</evidence>
<keyword evidence="9" id="KW-1185">Reference proteome</keyword>
<keyword evidence="6" id="KW-0511">Multifunctional enzyme</keyword>
<dbReference type="Gene3D" id="3.40.47.10">
    <property type="match status" value="1"/>
</dbReference>
<sequence>MDHTVTQPAADGIAIIGMAGRFPGAQSVAALWQNLCGGVESLRPFTDEEIAAAGGEADPAQGRIMAGGIIEDADLFDAAFFSIYPKEARILDPQHRLFLECAWHALEDAGYDPETYGGSIGVFAGCYWNTYVLSMMKRNPAFFAALAPLQAEIGNDKDYLTTRVSFKLNLRGPSFTVQTACSTSLVAVVQACLHLHTRQCDMALAGGVHLRFPQVQGYVYQEDSIASPDGHCRAFDAKAQGTVFANGMGVVVLKRLADALADGDPIDAVITGWAVNNDGAAKSSYTSPSPEGQAEVIRRAHEVAGVSAATMTYVEAHGTATPTGDPIEIAGLTQAFRATTEAKQFCAIGSVKTNLGHLDVAAGVTALIKTALALKYRKIPASLHFQSANPRIDFANSPFYVNDHLRDWPLRDSDTPRRAGVSSFGIGGTNAHVVVEETPSRVSEASSRPCHLVVLSAKSEAALDRMTTALSEHLAQYRDELGDELADAQLADIAYTTQMGRRAFAHRRVCMGSSIGEVQRALEIRAPAQVRSGQCPSQAPRVAFLFPGQGAQYVNMGRDLYACEVVFRDTIDQCADLLLPHLDFDLRSILYPCEANGKRQRSAFIKRR</sequence>
<dbReference type="InterPro" id="IPR050091">
    <property type="entry name" value="PKS_NRPS_Biosynth_Enz"/>
</dbReference>
<dbReference type="FunFam" id="3.40.47.10:FF:000042">
    <property type="entry name" value="Polyketide synthase Pks13"/>
    <property type="match status" value="1"/>
</dbReference>